<dbReference type="EMBL" id="JAOB01000033">
    <property type="protein sequence ID" value="EUA52414.1"/>
    <property type="molecule type" value="Genomic_DNA"/>
</dbReference>
<gene>
    <name evidence="1" type="ORF">I553_2601</name>
</gene>
<dbReference type="AlphaFoldDB" id="X8C8J8"/>
<comment type="caution">
    <text evidence="1">The sequence shown here is derived from an EMBL/GenBank/DDBJ whole genome shotgun (WGS) entry which is preliminary data.</text>
</comment>
<reference evidence="1" key="1">
    <citation type="submission" date="2014-01" db="EMBL/GenBank/DDBJ databases">
        <authorList>
            <person name="Brown-Elliot B."/>
            <person name="Wallace R."/>
            <person name="Lenaerts A."/>
            <person name="Ordway D."/>
            <person name="DeGroote M.A."/>
            <person name="Parker T."/>
            <person name="Sizemore C."/>
            <person name="Tallon L.J."/>
            <person name="Sadzewicz L.K."/>
            <person name="Sengamalay N."/>
            <person name="Fraser C.M."/>
            <person name="Hine E."/>
            <person name="Shefchek K.A."/>
            <person name="Das S.P."/>
            <person name="Tettelin H."/>
        </authorList>
    </citation>
    <scope>NUCLEOTIDE SEQUENCE [LARGE SCALE GENOMIC DNA]</scope>
    <source>
        <strain evidence="1">4042</strain>
    </source>
</reference>
<evidence type="ECO:0000313" key="1">
    <source>
        <dbReference type="EMBL" id="EUA52414.1"/>
    </source>
</evidence>
<dbReference type="PATRIC" id="fig|1299334.3.peg.3707"/>
<organism evidence="1">
    <name type="scientific">Mycobacterium xenopi 4042</name>
    <dbReference type="NCBI Taxonomy" id="1299334"/>
    <lineage>
        <taxon>Bacteria</taxon>
        <taxon>Bacillati</taxon>
        <taxon>Actinomycetota</taxon>
        <taxon>Actinomycetes</taxon>
        <taxon>Mycobacteriales</taxon>
        <taxon>Mycobacteriaceae</taxon>
        <taxon>Mycobacterium</taxon>
    </lineage>
</organism>
<name>X8C8J8_MYCXE</name>
<sequence>MPFDSRAARSGNRALSSWRVRPAPLSGRWPAEQVAAVTIDRPMAGKGVEQRVRRIAEAALGEQRFVSALDVLLGSAGSHRRTSTGGVRVAWSRWSRRCRLIQTRSPRRWPCCGVGRKNGVAASETDYVARTRDRRQLRFSIDGDSDVEVAYRTHWVSPGLSQRAVERQSRAPDLVVIWPLKEWTCTSCGGTGDFLIMEDADRCVWTAPTSVIWSSCRPVMPR</sequence>
<protein>
    <submittedName>
        <fullName evidence="1">Uncharacterized protein</fullName>
    </submittedName>
</protein>
<proteinExistence type="predicted"/>
<accession>X8C8J8</accession>